<protein>
    <submittedName>
        <fullName evidence="1">L51-S25-CI-B8 domain-containing protein</fullName>
    </submittedName>
</protein>
<dbReference type="OrthoDB" id="1696305at2759"/>
<dbReference type="Gene3D" id="3.40.30.10">
    <property type="entry name" value="Glutaredoxin"/>
    <property type="match status" value="1"/>
</dbReference>
<reference evidence="1" key="1">
    <citation type="submission" date="2020-05" db="EMBL/GenBank/DDBJ databases">
        <title>Mycena genomes resolve the evolution of fungal bioluminescence.</title>
        <authorList>
            <person name="Tsai I.J."/>
        </authorList>
    </citation>
    <scope>NUCLEOTIDE SEQUENCE</scope>
    <source>
        <strain evidence="1">171206Taipei</strain>
    </source>
</reference>
<accession>A0A8H6WBV0</accession>
<dbReference type="SUPFAM" id="SSF52833">
    <property type="entry name" value="Thioredoxin-like"/>
    <property type="match status" value="1"/>
</dbReference>
<dbReference type="RefSeq" id="XP_037224305.1">
    <property type="nucleotide sequence ID" value="XM_037359210.1"/>
</dbReference>
<dbReference type="GO" id="GO:0005739">
    <property type="term" value="C:mitochondrion"/>
    <property type="evidence" value="ECO:0007669"/>
    <property type="project" value="UniProtKB-SubCell"/>
</dbReference>
<evidence type="ECO:0000313" key="1">
    <source>
        <dbReference type="EMBL" id="KAF7312197.1"/>
    </source>
</evidence>
<dbReference type="InterPro" id="IPR036249">
    <property type="entry name" value="Thioredoxin-like_sf"/>
</dbReference>
<dbReference type="Proteomes" id="UP000636479">
    <property type="component" value="Unassembled WGS sequence"/>
</dbReference>
<gene>
    <name evidence="1" type="ORF">MIND_00232600</name>
</gene>
<proteinExistence type="predicted"/>
<dbReference type="EMBL" id="JACAZF010000002">
    <property type="protein sequence ID" value="KAF7312197.1"/>
    <property type="molecule type" value="Genomic_DNA"/>
</dbReference>
<comment type="caution">
    <text evidence="1">The sequence shown here is derived from an EMBL/GenBank/DDBJ whole genome shotgun (WGS) entry which is preliminary data.</text>
</comment>
<sequence length="233" mass="26650">MPRKALTGPSSLSQLVSHLRAPPRLGLPQITSLTLTLAARNDHFGARHFLKEQLPRIRFANPDLPVHVRKFNKHPAHDWRPEIQLSFKDGTTQSLSLHGKWSTTIVRQLMDLGASPAWVRWKAEASRSGAPLIPGMENEMTVVDERPEPEVNFDEWRLKYTRKERREMEEKLANTHKAKAALTAEEQEQRKIQRKAARQLRFDADRLAEEEAERQVQLELQSKPQTGAAAILP</sequence>
<keyword evidence="2" id="KW-1185">Reference proteome</keyword>
<organism evidence="1 2">
    <name type="scientific">Mycena indigotica</name>
    <dbReference type="NCBI Taxonomy" id="2126181"/>
    <lineage>
        <taxon>Eukaryota</taxon>
        <taxon>Fungi</taxon>
        <taxon>Dikarya</taxon>
        <taxon>Basidiomycota</taxon>
        <taxon>Agaricomycotina</taxon>
        <taxon>Agaricomycetes</taxon>
        <taxon>Agaricomycetidae</taxon>
        <taxon>Agaricales</taxon>
        <taxon>Marasmiineae</taxon>
        <taxon>Mycenaceae</taxon>
        <taxon>Mycena</taxon>
    </lineage>
</organism>
<dbReference type="AlphaFoldDB" id="A0A8H6WBV0"/>
<name>A0A8H6WBV0_9AGAR</name>
<evidence type="ECO:0000313" key="2">
    <source>
        <dbReference type="Proteomes" id="UP000636479"/>
    </source>
</evidence>
<dbReference type="GeneID" id="59341726"/>